<dbReference type="SUPFAM" id="SSF52374">
    <property type="entry name" value="Nucleotidylyl transferase"/>
    <property type="match status" value="1"/>
</dbReference>
<dbReference type="PANTHER" id="PTHR10890:SF3">
    <property type="entry name" value="CYSTEINE--TRNA LIGASE, CYTOPLASMIC"/>
    <property type="match status" value="1"/>
</dbReference>
<dbReference type="Pfam" id="PF23493">
    <property type="entry name" value="CysS_C"/>
    <property type="match status" value="1"/>
</dbReference>
<keyword evidence="4 12" id="KW-0963">Cytoplasm</keyword>
<dbReference type="InterPro" id="IPR014729">
    <property type="entry name" value="Rossmann-like_a/b/a_fold"/>
</dbReference>
<feature type="binding site" evidence="12">
    <location>
        <position position="233"/>
    </location>
    <ligand>
        <name>Zn(2+)</name>
        <dbReference type="ChEBI" id="CHEBI:29105"/>
    </ligand>
</feature>
<dbReference type="Gene3D" id="3.40.50.620">
    <property type="entry name" value="HUPs"/>
    <property type="match status" value="1"/>
</dbReference>
<dbReference type="SUPFAM" id="SSF47323">
    <property type="entry name" value="Anticodon-binding domain of a subclass of class I aminoacyl-tRNA synthetases"/>
    <property type="match status" value="1"/>
</dbReference>
<dbReference type="RefSeq" id="WP_066852491.1">
    <property type="nucleotide sequence ID" value="NZ_JXMS01000004.1"/>
</dbReference>
<keyword evidence="5 12" id="KW-0436">Ligase</keyword>
<dbReference type="NCBIfam" id="TIGR00435">
    <property type="entry name" value="cysS"/>
    <property type="match status" value="1"/>
</dbReference>
<comment type="cofactor">
    <cofactor evidence="12">
        <name>Zn(2+)</name>
        <dbReference type="ChEBI" id="CHEBI:29105"/>
    </cofactor>
    <text evidence="12">Binds 1 zinc ion per subunit.</text>
</comment>
<evidence type="ECO:0000256" key="9">
    <source>
        <dbReference type="ARBA" id="ARBA00022840"/>
    </source>
</evidence>
<dbReference type="InterPro" id="IPR015273">
    <property type="entry name" value="Cys-tRNA-synt_Ia_DALR"/>
</dbReference>
<dbReference type="InterPro" id="IPR024909">
    <property type="entry name" value="Cys-tRNA/MSH_ligase"/>
</dbReference>
<dbReference type="HAMAP" id="MF_00041">
    <property type="entry name" value="Cys_tRNA_synth"/>
    <property type="match status" value="1"/>
</dbReference>
<keyword evidence="11 12" id="KW-0030">Aminoacyl-tRNA synthetase</keyword>
<dbReference type="PRINTS" id="PR00983">
    <property type="entry name" value="TRNASYNTHCYS"/>
</dbReference>
<sequence>MQLYNTLTHKKETFTPLTEGKVNMYVCGITAYDLCHIGHARSAVVFDVLVRYLRSTGLEVLFARNFTDVDDKIIKRANEEGLSSQEIAEKYIQTFYEDMDLLNVLRADIEPKCTEHIDDMIAMCENLIAKGKAYATASGDVYFRVREFKDYGKLSGRDVDDMRSGARIAPGDEKEDPLDFALWKSAKPGEPSWESPWGAGRPGWHIECSAMSHRHMPQPLDIHGGGLDLIFPHHENEIAQSEAANEADMARFWVHNGFVQIDSEKMSKSLGNFKTIRDILESYLPEVLRFFLLTKHYRSPIDFSFIAMDEAEKSIKRIYETKLAVSTELNKSKWSKAALPEDVVKEYEEQAAAFDAAMADDMNTAGATGHIFTLVRLMNRIMEDKGMRKSEGAKVLFERFIADFAKWSDVLGLFGLDAESFLYDLKIKRATRKNISLDAIDDLMAQRLEARKNKDFEAADTIREKLTELGVDVRDTPAGPVWDVI</sequence>
<evidence type="ECO:0000256" key="11">
    <source>
        <dbReference type="ARBA" id="ARBA00023146"/>
    </source>
</evidence>
<dbReference type="EMBL" id="JXMS01000004">
    <property type="protein sequence ID" value="OBQ55647.1"/>
    <property type="molecule type" value="Genomic_DNA"/>
</dbReference>
<comment type="catalytic activity">
    <reaction evidence="12">
        <text>tRNA(Cys) + L-cysteine + ATP = L-cysteinyl-tRNA(Cys) + AMP + diphosphate</text>
        <dbReference type="Rhea" id="RHEA:17773"/>
        <dbReference type="Rhea" id="RHEA-COMP:9661"/>
        <dbReference type="Rhea" id="RHEA-COMP:9679"/>
        <dbReference type="ChEBI" id="CHEBI:30616"/>
        <dbReference type="ChEBI" id="CHEBI:33019"/>
        <dbReference type="ChEBI" id="CHEBI:35235"/>
        <dbReference type="ChEBI" id="CHEBI:78442"/>
        <dbReference type="ChEBI" id="CHEBI:78517"/>
        <dbReference type="ChEBI" id="CHEBI:456215"/>
        <dbReference type="EC" id="6.1.1.16"/>
    </reaction>
</comment>
<dbReference type="Pfam" id="PF09190">
    <property type="entry name" value="DALR_2"/>
    <property type="match status" value="1"/>
</dbReference>
<comment type="similarity">
    <text evidence="2 12">Belongs to the class-I aminoacyl-tRNA synthetase family.</text>
</comment>
<dbReference type="OrthoDB" id="9815130at2"/>
<accession>A0A1B7XJE0</accession>
<evidence type="ECO:0000256" key="8">
    <source>
        <dbReference type="ARBA" id="ARBA00022833"/>
    </source>
</evidence>
<gene>
    <name evidence="12 14" type="primary">cysS</name>
    <name evidence="14" type="ORF">SP90_03155</name>
</gene>
<feature type="short sequence motif" description="'HIGH' region" evidence="12">
    <location>
        <begin position="29"/>
        <end position="39"/>
    </location>
</feature>
<dbReference type="EC" id="6.1.1.16" evidence="12"/>
<dbReference type="GO" id="GO:0005524">
    <property type="term" value="F:ATP binding"/>
    <property type="evidence" value="ECO:0007669"/>
    <property type="project" value="UniProtKB-UniRule"/>
</dbReference>
<dbReference type="Gene3D" id="1.20.120.1910">
    <property type="entry name" value="Cysteine-tRNA ligase, C-terminal anti-codon recognition domain"/>
    <property type="match status" value="1"/>
</dbReference>
<keyword evidence="9 12" id="KW-0067">ATP-binding</keyword>
<keyword evidence="10 12" id="KW-0648">Protein biosynthesis</keyword>
<dbReference type="STRING" id="1560234.SP90_03155"/>
<dbReference type="Pfam" id="PF01406">
    <property type="entry name" value="tRNA-synt_1e"/>
    <property type="match status" value="1"/>
</dbReference>
<comment type="caution">
    <text evidence="14">The sequence shown here is derived from an EMBL/GenBank/DDBJ whole genome shotgun (WGS) entry which is preliminary data.</text>
</comment>
<evidence type="ECO:0000256" key="2">
    <source>
        <dbReference type="ARBA" id="ARBA00005594"/>
    </source>
</evidence>
<keyword evidence="8 12" id="KW-0862">Zinc</keyword>
<evidence type="ECO:0000256" key="12">
    <source>
        <dbReference type="HAMAP-Rule" id="MF_00041"/>
    </source>
</evidence>
<feature type="binding site" evidence="12">
    <location>
        <position position="237"/>
    </location>
    <ligand>
        <name>Zn(2+)</name>
        <dbReference type="ChEBI" id="CHEBI:29105"/>
    </ligand>
</feature>
<evidence type="ECO:0000256" key="5">
    <source>
        <dbReference type="ARBA" id="ARBA00022598"/>
    </source>
</evidence>
<evidence type="ECO:0000256" key="1">
    <source>
        <dbReference type="ARBA" id="ARBA00004496"/>
    </source>
</evidence>
<evidence type="ECO:0000256" key="3">
    <source>
        <dbReference type="ARBA" id="ARBA00011245"/>
    </source>
</evidence>
<evidence type="ECO:0000256" key="4">
    <source>
        <dbReference type="ARBA" id="ARBA00022490"/>
    </source>
</evidence>
<dbReference type="GO" id="GO:0008270">
    <property type="term" value="F:zinc ion binding"/>
    <property type="evidence" value="ECO:0007669"/>
    <property type="project" value="UniProtKB-UniRule"/>
</dbReference>
<dbReference type="InterPro" id="IPR015803">
    <property type="entry name" value="Cys-tRNA-ligase"/>
</dbReference>
<name>A0A1B7XJE0_9BACT</name>
<dbReference type="GO" id="GO:0006423">
    <property type="term" value="P:cysteinyl-tRNA aminoacylation"/>
    <property type="evidence" value="ECO:0007669"/>
    <property type="project" value="UniProtKB-UniRule"/>
</dbReference>
<comment type="subcellular location">
    <subcellularLocation>
        <location evidence="1 12">Cytoplasm</location>
    </subcellularLocation>
</comment>
<dbReference type="GO" id="GO:0004817">
    <property type="term" value="F:cysteine-tRNA ligase activity"/>
    <property type="evidence" value="ECO:0007669"/>
    <property type="project" value="UniProtKB-UniRule"/>
</dbReference>
<organism evidence="14 15">
    <name type="scientific">Halodesulfovibrio spirochaetisodalis</name>
    <dbReference type="NCBI Taxonomy" id="1560234"/>
    <lineage>
        <taxon>Bacteria</taxon>
        <taxon>Pseudomonadati</taxon>
        <taxon>Thermodesulfobacteriota</taxon>
        <taxon>Desulfovibrionia</taxon>
        <taxon>Desulfovibrionales</taxon>
        <taxon>Desulfovibrionaceae</taxon>
        <taxon>Halodesulfovibrio</taxon>
    </lineage>
</organism>
<evidence type="ECO:0000256" key="6">
    <source>
        <dbReference type="ARBA" id="ARBA00022723"/>
    </source>
</evidence>
<evidence type="ECO:0000259" key="13">
    <source>
        <dbReference type="SMART" id="SM00840"/>
    </source>
</evidence>
<evidence type="ECO:0000256" key="7">
    <source>
        <dbReference type="ARBA" id="ARBA00022741"/>
    </source>
</evidence>
<keyword evidence="6 12" id="KW-0479">Metal-binding</keyword>
<dbReference type="AlphaFoldDB" id="A0A1B7XJE0"/>
<keyword evidence="7 12" id="KW-0547">Nucleotide-binding</keyword>
<keyword evidence="15" id="KW-1185">Reference proteome</keyword>
<proteinExistence type="inferred from homology"/>
<dbReference type="SMART" id="SM00840">
    <property type="entry name" value="DALR_2"/>
    <property type="match status" value="1"/>
</dbReference>
<reference evidence="14 15" key="1">
    <citation type="submission" date="2015-01" db="EMBL/GenBank/DDBJ databases">
        <title>Desulfovibrio sp. JC271 draft genome sequence.</title>
        <authorList>
            <person name="Shivani Y."/>
            <person name="Subhash Y."/>
            <person name="Sasikala C."/>
            <person name="Ramana C.V."/>
        </authorList>
    </citation>
    <scope>NUCLEOTIDE SEQUENCE [LARGE SCALE GENOMIC DNA]</scope>
    <source>
        <strain evidence="14 15">JC271</strain>
    </source>
</reference>
<evidence type="ECO:0000313" key="15">
    <source>
        <dbReference type="Proteomes" id="UP000091979"/>
    </source>
</evidence>
<dbReference type="InterPro" id="IPR032678">
    <property type="entry name" value="tRNA-synt_1_cat_dom"/>
</dbReference>
<comment type="subunit">
    <text evidence="3 12">Monomer.</text>
</comment>
<feature type="short sequence motif" description="'KMSKS' region" evidence="12">
    <location>
        <begin position="265"/>
        <end position="269"/>
    </location>
</feature>
<dbReference type="CDD" id="cd00672">
    <property type="entry name" value="CysRS_core"/>
    <property type="match status" value="1"/>
</dbReference>
<protein>
    <recommendedName>
        <fullName evidence="12">Cysteine--tRNA ligase</fullName>
        <ecNumber evidence="12">6.1.1.16</ecNumber>
    </recommendedName>
    <alternativeName>
        <fullName evidence="12">Cysteinyl-tRNA synthetase</fullName>
        <shortName evidence="12">CysRS</shortName>
    </alternativeName>
</protein>
<feature type="binding site" evidence="12">
    <location>
        <position position="208"/>
    </location>
    <ligand>
        <name>Zn(2+)</name>
        <dbReference type="ChEBI" id="CHEBI:29105"/>
    </ligand>
</feature>
<feature type="binding site" evidence="12">
    <location>
        <position position="27"/>
    </location>
    <ligand>
        <name>Zn(2+)</name>
        <dbReference type="ChEBI" id="CHEBI:29105"/>
    </ligand>
</feature>
<dbReference type="GO" id="GO:0005829">
    <property type="term" value="C:cytosol"/>
    <property type="evidence" value="ECO:0007669"/>
    <property type="project" value="TreeGrafter"/>
</dbReference>
<dbReference type="PANTHER" id="PTHR10890">
    <property type="entry name" value="CYSTEINYL-TRNA SYNTHETASE"/>
    <property type="match status" value="1"/>
</dbReference>
<feature type="binding site" evidence="12">
    <location>
        <position position="268"/>
    </location>
    <ligand>
        <name>ATP</name>
        <dbReference type="ChEBI" id="CHEBI:30616"/>
    </ligand>
</feature>
<feature type="domain" description="Cysteinyl-tRNA synthetase class Ia DALR" evidence="13">
    <location>
        <begin position="353"/>
        <end position="422"/>
    </location>
</feature>
<dbReference type="PATRIC" id="fig|1560234.3.peg.2498"/>
<evidence type="ECO:0000313" key="14">
    <source>
        <dbReference type="EMBL" id="OBQ55647.1"/>
    </source>
</evidence>
<evidence type="ECO:0000256" key="10">
    <source>
        <dbReference type="ARBA" id="ARBA00022917"/>
    </source>
</evidence>
<dbReference type="FunFam" id="3.40.50.620:FF:000009">
    <property type="entry name" value="Cysteine--tRNA ligase"/>
    <property type="match status" value="1"/>
</dbReference>
<dbReference type="InterPro" id="IPR056411">
    <property type="entry name" value="CysS_C"/>
</dbReference>
<dbReference type="InterPro" id="IPR009080">
    <property type="entry name" value="tRNAsynth_Ia_anticodon-bd"/>
</dbReference>
<dbReference type="Proteomes" id="UP000091979">
    <property type="component" value="Unassembled WGS sequence"/>
</dbReference>